<evidence type="ECO:0000259" key="25">
    <source>
        <dbReference type="PROSITE" id="PS51092"/>
    </source>
</evidence>
<keyword evidence="11" id="KW-0801">TPQ</keyword>
<evidence type="ECO:0000256" key="19">
    <source>
        <dbReference type="ARBA" id="ARBA00038869"/>
    </source>
</evidence>
<dbReference type="Proteomes" id="UP000515163">
    <property type="component" value="Unplaced"/>
</dbReference>
<dbReference type="Pfam" id="PF01186">
    <property type="entry name" value="Lysyl_oxidase"/>
    <property type="match status" value="1"/>
</dbReference>
<dbReference type="FunFam" id="3.10.250.10:FF:000007">
    <property type="entry name" value="Soluble scavenger receptor cysteine-rich domain-containing protein SSC5D"/>
    <property type="match status" value="1"/>
</dbReference>
<evidence type="ECO:0000256" key="12">
    <source>
        <dbReference type="ARBA" id="ARBA00022989"/>
    </source>
</evidence>
<comment type="caution">
    <text evidence="22">Lacks conserved residue(s) required for the propagation of feature annotation.</text>
</comment>
<dbReference type="FunCoup" id="A0A6P8HJ68">
    <property type="interactions" value="617"/>
</dbReference>
<evidence type="ECO:0000256" key="4">
    <source>
        <dbReference type="ARBA" id="ARBA00007492"/>
    </source>
</evidence>
<dbReference type="InterPro" id="IPR013806">
    <property type="entry name" value="Kringle-like"/>
</dbReference>
<comment type="similarity">
    <text evidence="4">Belongs to the lysyl oxidase family.</text>
</comment>
<evidence type="ECO:0000256" key="13">
    <source>
        <dbReference type="ARBA" id="ARBA00023002"/>
    </source>
</evidence>
<dbReference type="InterPro" id="IPR019828">
    <property type="entry name" value="Lysyl_oxidase_CS"/>
</dbReference>
<dbReference type="PROSITE" id="PS00926">
    <property type="entry name" value="LYSYL_OXIDASE"/>
    <property type="match status" value="1"/>
</dbReference>
<dbReference type="CDD" id="cd00062">
    <property type="entry name" value="FN2"/>
    <property type="match status" value="1"/>
</dbReference>
<feature type="disulfide bond" evidence="21">
    <location>
        <begin position="345"/>
        <end position="355"/>
    </location>
</feature>
<evidence type="ECO:0000256" key="8">
    <source>
        <dbReference type="ARBA" id="ARBA00022723"/>
    </source>
</evidence>
<keyword evidence="18" id="KW-0325">Glycoprotein</keyword>
<evidence type="ECO:0000256" key="9">
    <source>
        <dbReference type="ARBA" id="ARBA00022729"/>
    </source>
</evidence>
<keyword evidence="10" id="KW-0677">Repeat</keyword>
<keyword evidence="16 21" id="KW-1015">Disulfide bond</keyword>
<name>A0A6P8HJ68_ACTTE</name>
<keyword evidence="14" id="KW-0186">Copper</keyword>
<dbReference type="PRINTS" id="PR00258">
    <property type="entry name" value="SPERACTRCPTR"/>
</dbReference>
<proteinExistence type="inferred from homology"/>
<feature type="disulfide bond" evidence="21">
    <location>
        <begin position="452"/>
        <end position="462"/>
    </location>
</feature>
<dbReference type="InterPro" id="IPR001190">
    <property type="entry name" value="SRCR"/>
</dbReference>
<dbReference type="InterPro" id="IPR050912">
    <property type="entry name" value="LOX-like_protein"/>
</dbReference>
<protein>
    <recommendedName>
        <fullName evidence="19">protein-lysine 6-oxidase</fullName>
        <ecNumber evidence="19">1.4.3.13</ecNumber>
    </recommendedName>
</protein>
<feature type="domain" description="SRCR" evidence="24">
    <location>
        <begin position="383"/>
        <end position="483"/>
    </location>
</feature>
<evidence type="ECO:0000256" key="10">
    <source>
        <dbReference type="ARBA" id="ARBA00022737"/>
    </source>
</evidence>
<comment type="subcellular location">
    <subcellularLocation>
        <location evidence="2">Membrane</location>
        <topology evidence="2">Single-pass membrane protein</topology>
    </subcellularLocation>
    <subcellularLocation>
        <location evidence="3">Secreted</location>
        <location evidence="3">Extracellular space</location>
    </subcellularLocation>
</comment>
<keyword evidence="6" id="KW-0964">Secreted</keyword>
<dbReference type="PRINTS" id="PR00013">
    <property type="entry name" value="FNTYPEII"/>
</dbReference>
<evidence type="ECO:0000259" key="24">
    <source>
        <dbReference type="PROSITE" id="PS50287"/>
    </source>
</evidence>
<evidence type="ECO:0000256" key="16">
    <source>
        <dbReference type="ARBA" id="ARBA00023157"/>
    </source>
</evidence>
<dbReference type="PROSITE" id="PS50287">
    <property type="entry name" value="SRCR_2"/>
    <property type="match status" value="4"/>
</dbReference>
<dbReference type="GeneID" id="116293145"/>
<evidence type="ECO:0000256" key="23">
    <source>
        <dbReference type="SAM" id="SignalP"/>
    </source>
</evidence>
<evidence type="ECO:0000256" key="2">
    <source>
        <dbReference type="ARBA" id="ARBA00004167"/>
    </source>
</evidence>
<keyword evidence="26" id="KW-1185">Reference proteome</keyword>
<dbReference type="PROSITE" id="PS00023">
    <property type="entry name" value="FN2_1"/>
    <property type="match status" value="1"/>
</dbReference>
<dbReference type="AlphaFoldDB" id="A0A6P8HJ68"/>
<comment type="catalytic activity">
    <reaction evidence="20">
        <text>L-lysyl-[protein] + O2 + H2O = (S)-2-amino-6-oxohexanoyl-[protein] + H2O2 + NH4(+)</text>
        <dbReference type="Rhea" id="RHEA:24544"/>
        <dbReference type="Rhea" id="RHEA-COMP:9752"/>
        <dbReference type="Rhea" id="RHEA-COMP:12448"/>
        <dbReference type="ChEBI" id="CHEBI:15377"/>
        <dbReference type="ChEBI" id="CHEBI:15379"/>
        <dbReference type="ChEBI" id="CHEBI:16240"/>
        <dbReference type="ChEBI" id="CHEBI:28938"/>
        <dbReference type="ChEBI" id="CHEBI:29969"/>
        <dbReference type="ChEBI" id="CHEBI:131803"/>
        <dbReference type="EC" id="1.4.3.13"/>
    </reaction>
</comment>
<sequence length="748" mass="85028">MFPVRAVLFSILSLFICSSVARRLQIRMVQGKHHYEGRIEVLHNDKWGEVCDHKWDLKGAKVACRMLGFPDALRYTSGDWFGRGSGYFWMDDVQCNGDEWTLERCSRKDWGRCNCRRGQTAGVVCRMRDEEYVIKPSPSNASKEIVDLPIRLLGPMLHDLISEGLVQVQIDKQWGYVCSHGWTEMNSRVACGMLGYKDYHRGPLVRPQKTSEKKEKDLPEGAFMVSNVSCAGHESSFVECRHKGWGPLKCEGGFPVRIKCSRSPMFVNPNLRLRGSFNLHEGRVEVRNPNPSSKQHWGTVCDDHFGLKDANVVCRSIGLGTASRVFTNAHFGQGVRGIYKDDVNCNGWERDFGDCRANLQSNCNHYEDVSVRCNVPKLYNNKIRIAGGMTPHEGRVEVFDGKRWGAVCAEHWGIEEAVVACRHLGLGFAKNAITSNYFGVTSLPVIFSNVDCKLDEISLHHCERAIPKITRCRSGRKAGIICTRAVPDLVVNVDELEKNVRIDAIPLAYMQCSYEENCLGESAREQWPNNRYYTRRLLRFTTRVENRGLAPFKPDVPKSSWQWHQCHNHYHSMEVFSTYDLVDFSGIKAAAGHKASFCLEDTVCDEGIPKTFNCTDGGDQGISPNCYDVYKWNIDCQWIDVTDFPHGSFYLRVTVNPDRKVAESDYLNNIAKCELYDYGNFAVAAKCHLEECQSGMDTHGGNAKGACCVFPFKYRNKVYRSCTKSGYNRFWCSTTSDFDRSRRWGICY</sequence>
<feature type="disulfide bond" evidence="21">
    <location>
        <begin position="64"/>
        <end position="125"/>
    </location>
</feature>
<dbReference type="OrthoDB" id="547291at2759"/>
<dbReference type="InParanoid" id="A0A6P8HJ68"/>
<feature type="domain" description="SRCR" evidence="24">
    <location>
        <begin position="26"/>
        <end position="126"/>
    </location>
</feature>
<evidence type="ECO:0000256" key="11">
    <source>
        <dbReference type="ARBA" id="ARBA00022772"/>
    </source>
</evidence>
<dbReference type="InterPro" id="IPR036772">
    <property type="entry name" value="SRCR-like_dom_sf"/>
</dbReference>
<evidence type="ECO:0000256" key="15">
    <source>
        <dbReference type="ARBA" id="ARBA00023136"/>
    </source>
</evidence>
<evidence type="ECO:0000313" key="27">
    <source>
        <dbReference type="RefSeq" id="XP_031556434.1"/>
    </source>
</evidence>
<dbReference type="SMART" id="SM00059">
    <property type="entry name" value="FN2"/>
    <property type="match status" value="1"/>
</dbReference>
<dbReference type="GO" id="GO:0016020">
    <property type="term" value="C:membrane"/>
    <property type="evidence" value="ECO:0007669"/>
    <property type="project" value="UniProtKB-SubCell"/>
</dbReference>
<evidence type="ECO:0000256" key="1">
    <source>
        <dbReference type="ARBA" id="ARBA00001935"/>
    </source>
</evidence>
<feature type="disulfide bond" evidence="21">
    <location>
        <begin position="408"/>
        <end position="472"/>
    </location>
</feature>
<dbReference type="InterPro" id="IPR000562">
    <property type="entry name" value="FN_type2_dom"/>
</dbReference>
<organism evidence="26 27">
    <name type="scientific">Actinia tenebrosa</name>
    <name type="common">Australian red waratah sea anemone</name>
    <dbReference type="NCBI Taxonomy" id="6105"/>
    <lineage>
        <taxon>Eukaryota</taxon>
        <taxon>Metazoa</taxon>
        <taxon>Cnidaria</taxon>
        <taxon>Anthozoa</taxon>
        <taxon>Hexacorallia</taxon>
        <taxon>Actiniaria</taxon>
        <taxon>Actiniidae</taxon>
        <taxon>Actinia</taxon>
    </lineage>
</organism>
<dbReference type="Pfam" id="PF00530">
    <property type="entry name" value="SRCR"/>
    <property type="match status" value="4"/>
</dbReference>
<keyword evidence="15" id="KW-0472">Membrane</keyword>
<keyword evidence="13" id="KW-0560">Oxidoreductase</keyword>
<evidence type="ECO:0000313" key="26">
    <source>
        <dbReference type="Proteomes" id="UP000515163"/>
    </source>
</evidence>
<dbReference type="SUPFAM" id="SSF57440">
    <property type="entry name" value="Kringle-like"/>
    <property type="match status" value="1"/>
</dbReference>
<feature type="disulfide bond" evidence="21">
    <location>
        <begin position="51"/>
        <end position="115"/>
    </location>
</feature>
<keyword evidence="5" id="KW-0886">LTQ</keyword>
<gene>
    <name evidence="27" type="primary">LOC116293145</name>
</gene>
<dbReference type="RefSeq" id="XP_031556434.1">
    <property type="nucleotide sequence ID" value="XM_031700574.1"/>
</dbReference>
<dbReference type="EC" id="1.4.3.13" evidence="19"/>
<dbReference type="SUPFAM" id="SSF56487">
    <property type="entry name" value="SRCR-like"/>
    <property type="match status" value="4"/>
</dbReference>
<dbReference type="Pfam" id="PF00040">
    <property type="entry name" value="fn2"/>
    <property type="match status" value="1"/>
</dbReference>
<dbReference type="GO" id="GO:0005615">
    <property type="term" value="C:extracellular space"/>
    <property type="evidence" value="ECO:0007669"/>
    <property type="project" value="TreeGrafter"/>
</dbReference>
<feature type="signal peptide" evidence="23">
    <location>
        <begin position="1"/>
        <end position="21"/>
    </location>
</feature>
<feature type="chain" id="PRO_5027575427" description="protein-lysine 6-oxidase" evidence="23">
    <location>
        <begin position="22"/>
        <end position="748"/>
    </location>
</feature>
<feature type="disulfide bond" evidence="21">
    <location>
        <begin position="421"/>
        <end position="482"/>
    </location>
</feature>
<dbReference type="FunFam" id="2.10.10.10:FF:000009">
    <property type="entry name" value="Epididymal sperm-binding protein 1"/>
    <property type="match status" value="1"/>
</dbReference>
<dbReference type="SMART" id="SM00202">
    <property type="entry name" value="SR"/>
    <property type="match status" value="4"/>
</dbReference>
<evidence type="ECO:0000256" key="14">
    <source>
        <dbReference type="ARBA" id="ARBA00023008"/>
    </source>
</evidence>
<dbReference type="InterPro" id="IPR001695">
    <property type="entry name" value="Lysyl_oxidase"/>
</dbReference>
<evidence type="ECO:0000256" key="21">
    <source>
        <dbReference type="PROSITE-ProRule" id="PRU00196"/>
    </source>
</evidence>
<dbReference type="PROSITE" id="PS51092">
    <property type="entry name" value="FN2_2"/>
    <property type="match status" value="1"/>
</dbReference>
<dbReference type="FunFam" id="3.10.250.10:FF:000001">
    <property type="entry name" value="Lysyl oxidase 4 isoform X1"/>
    <property type="match status" value="1"/>
</dbReference>
<evidence type="ECO:0000256" key="5">
    <source>
        <dbReference type="ARBA" id="ARBA00022477"/>
    </source>
</evidence>
<evidence type="ECO:0000256" key="20">
    <source>
        <dbReference type="ARBA" id="ARBA00047861"/>
    </source>
</evidence>
<feature type="domain" description="SRCR" evidence="24">
    <location>
        <begin position="271"/>
        <end position="374"/>
    </location>
</feature>
<feature type="disulfide bond" evidence="21">
    <location>
        <begin position="230"/>
        <end position="240"/>
    </location>
</feature>
<feature type="disulfide bond" evidence="21">
    <location>
        <begin position="95"/>
        <end position="105"/>
    </location>
</feature>
<keyword evidence="17" id="KW-0675">Receptor</keyword>
<evidence type="ECO:0000256" key="17">
    <source>
        <dbReference type="ARBA" id="ARBA00023170"/>
    </source>
</evidence>
<evidence type="ECO:0000256" key="3">
    <source>
        <dbReference type="ARBA" id="ARBA00004239"/>
    </source>
</evidence>
<feature type="domain" description="SRCR" evidence="24">
    <location>
        <begin position="150"/>
        <end position="261"/>
    </location>
</feature>
<keyword evidence="9 23" id="KW-0732">Signal</keyword>
<dbReference type="PRINTS" id="PR00074">
    <property type="entry name" value="LYSYLOXIDASE"/>
</dbReference>
<dbReference type="PANTHER" id="PTHR45817">
    <property type="entry name" value="LYSYL OXIDASE-LIKE-RELATED"/>
    <property type="match status" value="1"/>
</dbReference>
<keyword evidence="7" id="KW-0812">Transmembrane</keyword>
<comment type="cofactor">
    <cofactor evidence="1">
        <name>Cu cation</name>
        <dbReference type="ChEBI" id="CHEBI:23378"/>
    </cofactor>
</comment>
<dbReference type="Gene3D" id="2.10.10.10">
    <property type="entry name" value="Fibronectin, type II, collagen-binding"/>
    <property type="match status" value="1"/>
</dbReference>
<keyword evidence="12" id="KW-1133">Transmembrane helix</keyword>
<dbReference type="PANTHER" id="PTHR45817:SF4">
    <property type="entry name" value="LYSYL OXIDASE-LIKE-RELATED"/>
    <property type="match status" value="1"/>
</dbReference>
<dbReference type="FunFam" id="3.10.250.10:FF:000006">
    <property type="entry name" value="neurotrypsin isoform X2"/>
    <property type="match status" value="1"/>
</dbReference>
<dbReference type="InterPro" id="IPR036943">
    <property type="entry name" value="FN_type2_sf"/>
</dbReference>
<dbReference type="Gene3D" id="3.10.250.10">
    <property type="entry name" value="SRCR-like domain"/>
    <property type="match status" value="4"/>
</dbReference>
<evidence type="ECO:0000256" key="18">
    <source>
        <dbReference type="ARBA" id="ARBA00023180"/>
    </source>
</evidence>
<keyword evidence="8" id="KW-0479">Metal-binding</keyword>
<feature type="domain" description="Fibronectin type-II" evidence="25">
    <location>
        <begin position="703"/>
        <end position="748"/>
    </location>
</feature>
<evidence type="ECO:0000256" key="6">
    <source>
        <dbReference type="ARBA" id="ARBA00022525"/>
    </source>
</evidence>
<evidence type="ECO:0000256" key="22">
    <source>
        <dbReference type="PROSITE-ProRule" id="PRU00479"/>
    </source>
</evidence>
<accession>A0A6P8HJ68</accession>
<dbReference type="FunFam" id="3.10.250.10:FF:000016">
    <property type="entry name" value="Scavenger receptor cysteine-rich protein type 12"/>
    <property type="match status" value="1"/>
</dbReference>
<dbReference type="GO" id="GO:0004720">
    <property type="term" value="F:protein-lysine 6-oxidase activity"/>
    <property type="evidence" value="ECO:0007669"/>
    <property type="project" value="UniProtKB-EC"/>
</dbReference>
<reference evidence="27" key="1">
    <citation type="submission" date="2025-08" db="UniProtKB">
        <authorList>
            <consortium name="RefSeq"/>
        </authorList>
    </citation>
    <scope>IDENTIFICATION</scope>
    <source>
        <tissue evidence="27">Tentacle</tissue>
    </source>
</reference>
<evidence type="ECO:0000256" key="7">
    <source>
        <dbReference type="ARBA" id="ARBA00022692"/>
    </source>
</evidence>
<dbReference type="GO" id="GO:0005507">
    <property type="term" value="F:copper ion binding"/>
    <property type="evidence" value="ECO:0007669"/>
    <property type="project" value="InterPro"/>
</dbReference>
<dbReference type="KEGG" id="aten:116293145"/>
<dbReference type="PROSITE" id="PS00420">
    <property type="entry name" value="SRCR_1"/>
    <property type="match status" value="2"/>
</dbReference>